<organism evidence="2 3">
    <name type="scientific">Pseudovirgaria hyperparasitica</name>
    <dbReference type="NCBI Taxonomy" id="470096"/>
    <lineage>
        <taxon>Eukaryota</taxon>
        <taxon>Fungi</taxon>
        <taxon>Dikarya</taxon>
        <taxon>Ascomycota</taxon>
        <taxon>Pezizomycotina</taxon>
        <taxon>Dothideomycetes</taxon>
        <taxon>Dothideomycetes incertae sedis</taxon>
        <taxon>Acrospermales</taxon>
        <taxon>Acrospermaceae</taxon>
        <taxon>Pseudovirgaria</taxon>
    </lineage>
</organism>
<evidence type="ECO:0000313" key="2">
    <source>
        <dbReference type="EMBL" id="KAF2752972.1"/>
    </source>
</evidence>
<dbReference type="EMBL" id="ML996589">
    <property type="protein sequence ID" value="KAF2752972.1"/>
    <property type="molecule type" value="Genomic_DNA"/>
</dbReference>
<protein>
    <submittedName>
        <fullName evidence="2">Uncharacterized protein</fullName>
    </submittedName>
</protein>
<dbReference type="Proteomes" id="UP000799437">
    <property type="component" value="Unassembled WGS sequence"/>
</dbReference>
<feature type="compositionally biased region" description="Acidic residues" evidence="1">
    <location>
        <begin position="159"/>
        <end position="183"/>
    </location>
</feature>
<gene>
    <name evidence="2" type="ORF">EJ05DRAFT_505524</name>
</gene>
<evidence type="ECO:0000313" key="3">
    <source>
        <dbReference type="Proteomes" id="UP000799437"/>
    </source>
</evidence>
<dbReference type="AlphaFoldDB" id="A0A6A6VQU4"/>
<keyword evidence="3" id="KW-1185">Reference proteome</keyword>
<feature type="compositionally biased region" description="Basic and acidic residues" evidence="1">
    <location>
        <begin position="27"/>
        <end position="44"/>
    </location>
</feature>
<evidence type="ECO:0000256" key="1">
    <source>
        <dbReference type="SAM" id="MobiDB-lite"/>
    </source>
</evidence>
<reference evidence="2" key="1">
    <citation type="journal article" date="2020" name="Stud. Mycol.">
        <title>101 Dothideomycetes genomes: a test case for predicting lifestyles and emergence of pathogens.</title>
        <authorList>
            <person name="Haridas S."/>
            <person name="Albert R."/>
            <person name="Binder M."/>
            <person name="Bloem J."/>
            <person name="Labutti K."/>
            <person name="Salamov A."/>
            <person name="Andreopoulos B."/>
            <person name="Baker S."/>
            <person name="Barry K."/>
            <person name="Bills G."/>
            <person name="Bluhm B."/>
            <person name="Cannon C."/>
            <person name="Castanera R."/>
            <person name="Culley D."/>
            <person name="Daum C."/>
            <person name="Ezra D."/>
            <person name="Gonzalez J."/>
            <person name="Henrissat B."/>
            <person name="Kuo A."/>
            <person name="Liang C."/>
            <person name="Lipzen A."/>
            <person name="Lutzoni F."/>
            <person name="Magnuson J."/>
            <person name="Mondo S."/>
            <person name="Nolan M."/>
            <person name="Ohm R."/>
            <person name="Pangilinan J."/>
            <person name="Park H.-J."/>
            <person name="Ramirez L."/>
            <person name="Alfaro M."/>
            <person name="Sun H."/>
            <person name="Tritt A."/>
            <person name="Yoshinaga Y."/>
            <person name="Zwiers L.-H."/>
            <person name="Turgeon B."/>
            <person name="Goodwin S."/>
            <person name="Spatafora J."/>
            <person name="Crous P."/>
            <person name="Grigoriev I."/>
        </authorList>
    </citation>
    <scope>NUCLEOTIDE SEQUENCE</scope>
    <source>
        <strain evidence="2">CBS 121739</strain>
    </source>
</reference>
<feature type="region of interest" description="Disordered" evidence="1">
    <location>
        <begin position="23"/>
        <end position="44"/>
    </location>
</feature>
<accession>A0A6A6VQU4</accession>
<sequence length="356" mass="40321">MAVRSPLLAAVLEFSPCLNQTLPEIPDETKRDKRPTRPSEPARRWEFSHRHAGSIYWRSKAEAAERRIELVPRRAPKEVSRFVGPKTGNAVTLSEADVSHYTFAFLTTPVIIFFEVALSLSENPKTVKLCPMHEFNLSSRSRIDMRLAFQERESSAIPSDDDDSDDDDSDDDNDSEEEGEEEASANRKTREDSLGLLELKKVGRIDVALFNAASHDARAVEVIGSEADIPPERLRQWPKEIKHPRYLRDPDTIHITQQCEKYSEDSPHCPIVVLFDWRTMIILEFKDVDAPIAESQSATHSLRKDRKANILPTPKITIIATEKGDEDNARKAKGAITFRQALLGVLVKCGEYYGIW</sequence>
<feature type="region of interest" description="Disordered" evidence="1">
    <location>
        <begin position="152"/>
        <end position="190"/>
    </location>
</feature>
<name>A0A6A6VQU4_9PEZI</name>
<dbReference type="RefSeq" id="XP_033595423.1">
    <property type="nucleotide sequence ID" value="XM_033747709.1"/>
</dbReference>
<dbReference type="GeneID" id="54488763"/>
<proteinExistence type="predicted"/>